<dbReference type="PANTHER" id="PTHR12526:SF630">
    <property type="entry name" value="GLYCOSYLTRANSFERASE"/>
    <property type="match status" value="1"/>
</dbReference>
<organism evidence="2">
    <name type="scientific">viral metagenome</name>
    <dbReference type="NCBI Taxonomy" id="1070528"/>
    <lineage>
        <taxon>unclassified sequences</taxon>
        <taxon>metagenomes</taxon>
        <taxon>organismal metagenomes</taxon>
    </lineage>
</organism>
<evidence type="ECO:0000313" key="2">
    <source>
        <dbReference type="EMBL" id="QJA62289.1"/>
    </source>
</evidence>
<keyword evidence="2" id="KW-0808">Transferase</keyword>
<dbReference type="PANTHER" id="PTHR12526">
    <property type="entry name" value="GLYCOSYLTRANSFERASE"/>
    <property type="match status" value="1"/>
</dbReference>
<accession>A0A6M3IX96</accession>
<evidence type="ECO:0000259" key="1">
    <source>
        <dbReference type="Pfam" id="PF00534"/>
    </source>
</evidence>
<feature type="domain" description="Glycosyl transferase family 1" evidence="1">
    <location>
        <begin position="148"/>
        <end position="270"/>
    </location>
</feature>
<proteinExistence type="predicted"/>
<dbReference type="CDD" id="cd03801">
    <property type="entry name" value="GT4_PimA-like"/>
    <property type="match status" value="1"/>
</dbReference>
<dbReference type="EMBL" id="MT142313">
    <property type="protein sequence ID" value="QJA77969.1"/>
    <property type="molecule type" value="Genomic_DNA"/>
</dbReference>
<dbReference type="Pfam" id="PF00534">
    <property type="entry name" value="Glycos_transf_1"/>
    <property type="match status" value="1"/>
</dbReference>
<name>A0A6M3IX96_9ZZZZ</name>
<dbReference type="AlphaFoldDB" id="A0A6M3IX96"/>
<sequence length="321" mass="37223">MMKPTIKVIAAANNFHFINDLVPALSDAFDIQMIQYRDGFNKFVLDSIESADLVWLEWADGISTAILSSNIKFKKVILRLHRYELFTPRTLRDLSALSDEAISKIDQLVFVSEYVKQIGIQKFPWMTKGKVIPNLIDTSKFPFIDRQNGYNIMMLGRMSYVKNLPLALTMFHELLKLDDNYHLHIVGEISDPELGYYSGNFVNKTGMKKNVHFHGRIDNDKLPEFMKDMHFILCTSIFESFGMGILEAMCSGLKPVIFDFPGAETMFIDKWRWLDRTGFVQNIISHNYLPLEYNYFVVNEFSIKNKIHLYKNLISETLKGE</sequence>
<reference evidence="2" key="1">
    <citation type="submission" date="2020-03" db="EMBL/GenBank/DDBJ databases">
        <title>The deep terrestrial virosphere.</title>
        <authorList>
            <person name="Holmfeldt K."/>
            <person name="Nilsson E."/>
            <person name="Simone D."/>
            <person name="Lopez-Fernandez M."/>
            <person name="Wu X."/>
            <person name="de Brujin I."/>
            <person name="Lundin D."/>
            <person name="Andersson A."/>
            <person name="Bertilsson S."/>
            <person name="Dopson M."/>
        </authorList>
    </citation>
    <scope>NUCLEOTIDE SEQUENCE</scope>
    <source>
        <strain evidence="3">MM415A01172</strain>
        <strain evidence="2">MM415B00797</strain>
    </source>
</reference>
<dbReference type="SUPFAM" id="SSF53756">
    <property type="entry name" value="UDP-Glycosyltransferase/glycogen phosphorylase"/>
    <property type="match status" value="1"/>
</dbReference>
<dbReference type="EMBL" id="MT141467">
    <property type="protein sequence ID" value="QJA62289.1"/>
    <property type="molecule type" value="Genomic_DNA"/>
</dbReference>
<evidence type="ECO:0000313" key="3">
    <source>
        <dbReference type="EMBL" id="QJA77969.1"/>
    </source>
</evidence>
<dbReference type="Gene3D" id="3.40.50.2000">
    <property type="entry name" value="Glycogen Phosphorylase B"/>
    <property type="match status" value="2"/>
</dbReference>
<protein>
    <submittedName>
        <fullName evidence="2">Putative glycosyltransferase</fullName>
    </submittedName>
</protein>
<dbReference type="GO" id="GO:0016757">
    <property type="term" value="F:glycosyltransferase activity"/>
    <property type="evidence" value="ECO:0007669"/>
    <property type="project" value="InterPro"/>
</dbReference>
<dbReference type="InterPro" id="IPR001296">
    <property type="entry name" value="Glyco_trans_1"/>
</dbReference>
<gene>
    <name evidence="3" type="ORF">MM415A01172_0004</name>
    <name evidence="2" type="ORF">MM415B00797_0004</name>
</gene>